<evidence type="ECO:0000256" key="1">
    <source>
        <dbReference type="SAM" id="SignalP"/>
    </source>
</evidence>
<feature type="domain" description="Ig-like" evidence="2">
    <location>
        <begin position="1906"/>
        <end position="1971"/>
    </location>
</feature>
<evidence type="ECO:0000313" key="3">
    <source>
        <dbReference type="EMBL" id="STZ27713.1"/>
    </source>
</evidence>
<dbReference type="Pfam" id="PF19081">
    <property type="entry name" value="Ig_7"/>
    <property type="match status" value="1"/>
</dbReference>
<name>A0A378RKX7_MYROD</name>
<dbReference type="Proteomes" id="UP000255024">
    <property type="component" value="Unassembled WGS sequence"/>
</dbReference>
<protein>
    <recommendedName>
        <fullName evidence="2">Ig-like domain-containing protein</fullName>
    </recommendedName>
</protein>
<feature type="chain" id="PRO_5016804317" description="Ig-like domain-containing protein" evidence="1">
    <location>
        <begin position="23"/>
        <end position="1989"/>
    </location>
</feature>
<feature type="signal peptide" evidence="1">
    <location>
        <begin position="1"/>
        <end position="22"/>
    </location>
</feature>
<dbReference type="InterPro" id="IPR044023">
    <property type="entry name" value="Ig_7"/>
</dbReference>
<keyword evidence="1" id="KW-0732">Signal</keyword>
<dbReference type="RefSeq" id="WP_115090594.1">
    <property type="nucleotide sequence ID" value="NZ_CP068107.1"/>
</dbReference>
<reference evidence="3 4" key="1">
    <citation type="submission" date="2018-06" db="EMBL/GenBank/DDBJ databases">
        <authorList>
            <consortium name="Pathogen Informatics"/>
            <person name="Doyle S."/>
        </authorList>
    </citation>
    <scope>NUCLEOTIDE SEQUENCE [LARGE SCALE GENOMIC DNA]</scope>
    <source>
        <strain evidence="3 4">NCTC11179</strain>
    </source>
</reference>
<gene>
    <name evidence="3" type="ORF">NCTC11179_01249</name>
</gene>
<evidence type="ECO:0000313" key="4">
    <source>
        <dbReference type="Proteomes" id="UP000255024"/>
    </source>
</evidence>
<keyword evidence="4" id="KW-1185">Reference proteome</keyword>
<evidence type="ECO:0000259" key="2">
    <source>
        <dbReference type="Pfam" id="PF19081"/>
    </source>
</evidence>
<sequence>MNRYKIVVFCLICILSSVSTFGASYYWVGGSGDWSDINHWRTSSGGTAIPGVIPGPSDDVFFDDNAGFSSSNYTITLNVAANCRNITVAGTRKAPRISGSASLNIYGSSVWQSGMSITTSIYYQDAGQAKTITSNGVVLTTDVYLNETTAVALSDDFSTTTLYVNAGVFDTKNHRMDIGSLLMNEGTAPRELILGNSEVYIGKDFYDGVFVILHSGTSTIYMEKIGANFIGSPGHQYNHVFFQKSGATISGGTATDNLTFNRVDFLEGSSSIKGENTFKELFFAPGVGGSIESGATQTITHALIAKSDCSAIPTFATTNNTTGFISMPSSALVDVSAVKLQNITAIGGAIFNAVNAIDFIGNTGWTFTYESTSTIYWVGGSGNWGDKNHWSFTSGGPGGACIPTIGTNVIFDENSRFTTTSNKVYISTVAYCNNITFSGAEVAPNLEANADLNIYGSSVWQTGMTISMSVMNTLTYRSTGQPKTLTSHGVKLQIGKVNFDGTDSFSLLDDFNMDGVVSILSGTWNTNGHRVDINNLVLNRSTAPKTLQLGNSELYIKSGFYDSPYATIDAGTSHIYLIEKNAYFTGYQGHRYYNLTFLNPDSTSVKLQGTAEEHAYFNTVTFKGGGYISSSSTIRDLMLTPGKTYYFYAQALVVKNTLEATAECDQSIELQGGSLNTLYLPPAANVKVSNAILTNVNASGGEYLAVNSVDNGGNTGWIFSDAPFDLYWVGGAGDWNDTNHWAFTSGGIGGACAPGLSSNVFFDANSGFTPESKTITIKEHAVCRDITFAGSEVAPSLLALPGYILLDVYGSSVWQRGMSIDLNYLYYKNLNQPKTITSNGVHINTTNNVTIEERSSVSLLDDLDITTDLKINAGVFNTNDFPVVVGRDFYAGDNFGISKVTVNLGSSKLYMKGKFYHSKTCIINAGTSHIYMEGGGWFYGYSNGNYYDVTFLDEGGRLDIKGSSPNGNDYKATFNRVTFKKDGMIGAGYCTFNELAFTAGYKYNLGNRLQHTVKSKFTALADCKEAIQFTASNSAILAMPATATVEVSNVVISNIQATGGAAFTAVNSSDNGGNSGWNFTSDTIDLFWVGGSGDWNDRNHWSFTSGGEGGDCVPSFNSNVFFDEQSGFTSDADTISLSSDAFCNNIQFEGTVVAPKLTPNTSMIHLNIYGSSTWQAGMTVHTSVFFQNSNKPKTIKSNGVSIQGNVRLYEHTSVTFLDDFAAEYLALHAGQLNTANNKVKLVTALYAYGYGNGRPILNLGHSEIYVGNSFDVSNNSVTLLEHTSTIYLSDGNAQFKGGEKQYNKVVFTNTTDALSMAIIGSTQANPTRFNQVEFYGGGSLAGYNVMKDLFLAPGKRYTIEANATQTVTGSLQAQAQCQKQIYILSSDIFQMAYLSMPAEAEVHVSNVYLSSISAIGGAEFKAINSEDGRGNEGWSFVTRPFDLFWVGGDGNWGDRNHWSFTSGGAGGACVPSSNSNVFFDENSGASLIIIDNLVANCRDISFSGPLAPVVRSYTTTATNNYGLRIYGSSVWQRGMVLNVNYINYSNTGRPKTITSNGVKTGRNAASVTFYETTSISLVDDFIFPAYLYINAGTFNSNNFQIKGGYFYVINTPDVARTINLGRSDLYLSNAFYAGIETVTVHAGESHIHLTGSSNSLTAYVGQEYGDVTFEASIATNAAITTSGTSDEYAGFFNRVEFKGGIGSLKGNHIFKELIFPTQGTFTLQAGDMQVVESKLIMSGNVCDLLSIKSSETGKRAKLMLKEGRNAFNFVFMRDIDARGGLELVFGDKSTVASQNNLNISYETYNPGAFDGFKNVHSCFFVHSDQPEHYILSGDGFYGNQSTQYSWTKVEDPNFNTVIGTESSIDIRGFGYGTYQLEVKYREGCSLIGRYTVEKGTDEVRVGTESQTVTICEKKVNTLDDLNVIGEDIKWYATADGTVSFTNTTIQNGETYYVTQTRDGCESLRVPVTIRIKDCSAIYINPNIRMRTKK</sequence>
<dbReference type="EMBL" id="UGQL01000001">
    <property type="protein sequence ID" value="STZ27713.1"/>
    <property type="molecule type" value="Genomic_DNA"/>
</dbReference>
<organism evidence="3 4">
    <name type="scientific">Myroides odoratus</name>
    <name type="common">Flavobacterium odoratum</name>
    <dbReference type="NCBI Taxonomy" id="256"/>
    <lineage>
        <taxon>Bacteria</taxon>
        <taxon>Pseudomonadati</taxon>
        <taxon>Bacteroidota</taxon>
        <taxon>Flavobacteriia</taxon>
        <taxon>Flavobacteriales</taxon>
        <taxon>Flavobacteriaceae</taxon>
        <taxon>Myroides</taxon>
    </lineage>
</organism>
<accession>A0A378RKX7</accession>
<proteinExistence type="predicted"/>